<evidence type="ECO:0000256" key="2">
    <source>
        <dbReference type="SAM" id="Phobius"/>
    </source>
</evidence>
<feature type="domain" description="LytR/CpsA/Psr regulator C-terminal" evidence="3">
    <location>
        <begin position="117"/>
        <end position="203"/>
    </location>
</feature>
<evidence type="ECO:0000313" key="4">
    <source>
        <dbReference type="EMBL" id="ADG73599.1"/>
    </source>
</evidence>
<proteinExistence type="predicted"/>
<evidence type="ECO:0000313" key="5">
    <source>
        <dbReference type="Proteomes" id="UP000000849"/>
    </source>
</evidence>
<name>D5UJ76_CELFN</name>
<dbReference type="InterPro" id="IPR027381">
    <property type="entry name" value="LytR/CpsA/Psr_C"/>
</dbReference>
<dbReference type="KEGG" id="cfl:Cfla_0687"/>
<keyword evidence="5" id="KW-1185">Reference proteome</keyword>
<gene>
    <name evidence="4" type="ordered locus">Cfla_0687</name>
</gene>
<reference evidence="4 5" key="1">
    <citation type="journal article" date="2010" name="Stand. Genomic Sci.">
        <title>Complete genome sequence of Cellulomonas flavigena type strain (134).</title>
        <authorList>
            <person name="Abt B."/>
            <person name="Foster B."/>
            <person name="Lapidus A."/>
            <person name="Clum A."/>
            <person name="Sun H."/>
            <person name="Pukall R."/>
            <person name="Lucas S."/>
            <person name="Glavina Del Rio T."/>
            <person name="Nolan M."/>
            <person name="Tice H."/>
            <person name="Cheng J.F."/>
            <person name="Pitluck S."/>
            <person name="Liolios K."/>
            <person name="Ivanova N."/>
            <person name="Mavromatis K."/>
            <person name="Ovchinnikova G."/>
            <person name="Pati A."/>
            <person name="Goodwin L."/>
            <person name="Chen A."/>
            <person name="Palaniappan K."/>
            <person name="Land M."/>
            <person name="Hauser L."/>
            <person name="Chang Y.J."/>
            <person name="Jeffries C.D."/>
            <person name="Rohde M."/>
            <person name="Goker M."/>
            <person name="Woyke T."/>
            <person name="Bristow J."/>
            <person name="Eisen J.A."/>
            <person name="Markowitz V."/>
            <person name="Hugenholtz P."/>
            <person name="Kyrpides N.C."/>
            <person name="Klenk H.P."/>
        </authorList>
    </citation>
    <scope>NUCLEOTIDE SEQUENCE [LARGE SCALE GENOMIC DNA]</scope>
    <source>
        <strain evidence="5">ATCC 482 / DSM 20109 / BCRC 11376 / JCM 18109 / NBRC 3775 / NCIMB 8073 / NRS 134</strain>
    </source>
</reference>
<dbReference type="EMBL" id="CP001964">
    <property type="protein sequence ID" value="ADG73599.1"/>
    <property type="molecule type" value="Genomic_DNA"/>
</dbReference>
<dbReference type="Pfam" id="PF13399">
    <property type="entry name" value="LytR_C"/>
    <property type="match status" value="1"/>
</dbReference>
<feature type="compositionally biased region" description="Acidic residues" evidence="1">
    <location>
        <begin position="90"/>
        <end position="103"/>
    </location>
</feature>
<feature type="transmembrane region" description="Helical" evidence="2">
    <location>
        <begin position="35"/>
        <end position="56"/>
    </location>
</feature>
<keyword evidence="2" id="KW-1133">Transmembrane helix</keyword>
<feature type="region of interest" description="Disordered" evidence="1">
    <location>
        <begin position="1"/>
        <end position="26"/>
    </location>
</feature>
<evidence type="ECO:0000256" key="1">
    <source>
        <dbReference type="SAM" id="MobiDB-lite"/>
    </source>
</evidence>
<dbReference type="RefSeq" id="WP_013115933.1">
    <property type="nucleotide sequence ID" value="NC_014151.1"/>
</dbReference>
<sequence length="206" mass="21273">MSKADYPYPEDEFDAISPDAPTGVHRAPRSAWSRWWPFVLVLVLVPALAYGAVAFLSRTGDVPLVGGPTQGQEEPGGEELPADGTGEGEATPEGEGQDEETPPETETTTPPPAPQLDVPVVVLNGARVSGLAGRVAEELEGAGFVDVKPDNATEPLPPISTVYVASPDLQTTGELVATTVGVSAIVVDPEQAGLAVTLVLVTDPDA</sequence>
<feature type="region of interest" description="Disordered" evidence="1">
    <location>
        <begin position="65"/>
        <end position="117"/>
    </location>
</feature>
<organism evidence="4 5">
    <name type="scientific">Cellulomonas flavigena (strain ATCC 482 / DSM 20109 / BCRC 11376 / JCM 18109 / NBRC 3775 / NCIMB 8073 / NRS 134)</name>
    <dbReference type="NCBI Taxonomy" id="446466"/>
    <lineage>
        <taxon>Bacteria</taxon>
        <taxon>Bacillati</taxon>
        <taxon>Actinomycetota</taxon>
        <taxon>Actinomycetes</taxon>
        <taxon>Micrococcales</taxon>
        <taxon>Cellulomonadaceae</taxon>
        <taxon>Cellulomonas</taxon>
    </lineage>
</organism>
<dbReference type="STRING" id="446466.Cfla_0687"/>
<protein>
    <recommendedName>
        <fullName evidence="3">LytR/CpsA/Psr regulator C-terminal domain-containing protein</fullName>
    </recommendedName>
</protein>
<accession>D5UJ76</accession>
<keyword evidence="2" id="KW-0812">Transmembrane</keyword>
<dbReference type="OrthoDB" id="5147502at2"/>
<dbReference type="Gene3D" id="3.30.70.2390">
    <property type="match status" value="1"/>
</dbReference>
<evidence type="ECO:0000259" key="3">
    <source>
        <dbReference type="Pfam" id="PF13399"/>
    </source>
</evidence>
<dbReference type="eggNOG" id="ENOG50330SA">
    <property type="taxonomic scope" value="Bacteria"/>
</dbReference>
<dbReference type="Proteomes" id="UP000000849">
    <property type="component" value="Chromosome"/>
</dbReference>
<keyword evidence="2" id="KW-0472">Membrane</keyword>
<dbReference type="AlphaFoldDB" id="D5UJ76"/>
<dbReference type="HOGENOM" id="CLU_110134_1_0_11"/>